<evidence type="ECO:0000313" key="2">
    <source>
        <dbReference type="Proteomes" id="UP001163850"/>
    </source>
</evidence>
<dbReference type="SUPFAM" id="SSF140984">
    <property type="entry name" value="PTPA-like"/>
    <property type="match status" value="1"/>
</dbReference>
<evidence type="ECO:0000313" key="1">
    <source>
        <dbReference type="EMBL" id="KAJ3980221.1"/>
    </source>
</evidence>
<proteinExistence type="predicted"/>
<gene>
    <name evidence="1" type="ORF">F5890DRAFT_1557878</name>
</gene>
<dbReference type="Proteomes" id="UP001163850">
    <property type="component" value="Unassembled WGS sequence"/>
</dbReference>
<dbReference type="AlphaFoldDB" id="A0AA38PRY9"/>
<dbReference type="InterPro" id="IPR037218">
    <property type="entry name" value="PTPA_sf"/>
</dbReference>
<dbReference type="GO" id="GO:0019211">
    <property type="term" value="F:phosphatase activator activity"/>
    <property type="evidence" value="ECO:0007669"/>
    <property type="project" value="InterPro"/>
</dbReference>
<dbReference type="EMBL" id="MU802210">
    <property type="protein sequence ID" value="KAJ3980221.1"/>
    <property type="molecule type" value="Genomic_DNA"/>
</dbReference>
<accession>A0AA38PRY9</accession>
<name>A0AA38PRY9_9AGAR</name>
<dbReference type="InterPro" id="IPR004327">
    <property type="entry name" value="Phstyr_phstse_ac"/>
</dbReference>
<reference evidence="1" key="1">
    <citation type="submission" date="2022-08" db="EMBL/GenBank/DDBJ databases">
        <authorList>
            <consortium name="DOE Joint Genome Institute"/>
            <person name="Min B."/>
            <person name="Riley R."/>
            <person name="Sierra-Patev S."/>
            <person name="Naranjo-Ortiz M."/>
            <person name="Looney B."/>
            <person name="Konkel Z."/>
            <person name="Slot J.C."/>
            <person name="Sakamoto Y."/>
            <person name="Steenwyk J.L."/>
            <person name="Rokas A."/>
            <person name="Carro J."/>
            <person name="Camarero S."/>
            <person name="Ferreira P."/>
            <person name="Molpeceres G."/>
            <person name="Ruiz-Duenas F.J."/>
            <person name="Serrano A."/>
            <person name="Henrissat B."/>
            <person name="Drula E."/>
            <person name="Hughes K.W."/>
            <person name="Mata J.L."/>
            <person name="Ishikawa N.K."/>
            <person name="Vargas-Isla R."/>
            <person name="Ushijima S."/>
            <person name="Smith C.A."/>
            <person name="Ahrendt S."/>
            <person name="Andreopoulos W."/>
            <person name="He G."/>
            <person name="Labutti K."/>
            <person name="Lipzen A."/>
            <person name="Ng V."/>
            <person name="Sandor L."/>
            <person name="Barry K."/>
            <person name="Martinez A.T."/>
            <person name="Xiao Y."/>
            <person name="Gibbons J.G."/>
            <person name="Terashima K."/>
            <person name="Hibbett D.S."/>
            <person name="Grigoriev I.V."/>
        </authorList>
    </citation>
    <scope>NUCLEOTIDE SEQUENCE</scope>
    <source>
        <strain evidence="1">TFB7829</strain>
    </source>
</reference>
<comment type="caution">
    <text evidence="1">The sequence shown here is derived from an EMBL/GenBank/DDBJ whole genome shotgun (WGS) entry which is preliminary data.</text>
</comment>
<dbReference type="Pfam" id="PF03095">
    <property type="entry name" value="PTPA"/>
    <property type="match status" value="1"/>
</dbReference>
<sequence length="159" mass="18390">MSMTYSLPFEEDAESWRDTQPYQDLTVFLRRLNKAVVGFHIPWSSESSSQAILSMVALIDTLDEWIEAIPPLGSQHVFRNAYSLAASLQFDFNQRRLLSSFRDTPELLPRHYTNLARFDGFSLPTTIHTVSLALAWKRQEREFTHYVSVRRDPGSEPSH</sequence>
<protein>
    <submittedName>
        <fullName evidence="1">Uncharacterized protein</fullName>
    </submittedName>
</protein>
<organism evidence="1 2">
    <name type="scientific">Lentinula detonsa</name>
    <dbReference type="NCBI Taxonomy" id="2804962"/>
    <lineage>
        <taxon>Eukaryota</taxon>
        <taxon>Fungi</taxon>
        <taxon>Dikarya</taxon>
        <taxon>Basidiomycota</taxon>
        <taxon>Agaricomycotina</taxon>
        <taxon>Agaricomycetes</taxon>
        <taxon>Agaricomycetidae</taxon>
        <taxon>Agaricales</taxon>
        <taxon>Marasmiineae</taxon>
        <taxon>Omphalotaceae</taxon>
        <taxon>Lentinula</taxon>
    </lineage>
</organism>